<sequence length="191" mass="22136">MNDEKKQLEQERNELNTLINKGVSFELKDTEFEVKKKFFGLIRRYKPKEVTRTFRIEEMTLATLDRITSELVEIAIDENVMKSADTDSMKMARTLAHKHSLRCARIIAIAVLGEDRLIAKPGKGGIRWIEDTNKLDELTSLFARRIKPSILYKLYVLVNTMGNLGDFMNSIRLMLLERTTMPIRIEENNEG</sequence>
<dbReference type="AlphaFoldDB" id="A0AAW7JKI4"/>
<keyword evidence="3" id="KW-1185">Reference proteome</keyword>
<dbReference type="EMBL" id="JAUEIF010000014">
    <property type="protein sequence ID" value="MDN0026259.1"/>
    <property type="molecule type" value="Genomic_DNA"/>
</dbReference>
<evidence type="ECO:0000313" key="3">
    <source>
        <dbReference type="Proteomes" id="UP001167831"/>
    </source>
</evidence>
<dbReference type="Proteomes" id="UP001168478">
    <property type="component" value="Unassembled WGS sequence"/>
</dbReference>
<reference evidence="2" key="1">
    <citation type="submission" date="2023-06" db="EMBL/GenBank/DDBJ databases">
        <authorList>
            <person name="Zeman M."/>
            <person name="Kubasova T."/>
            <person name="Jahodarova E."/>
            <person name="Nykrynova M."/>
            <person name="Rychlik I."/>
        </authorList>
    </citation>
    <scope>NUCLEOTIDE SEQUENCE</scope>
    <source>
        <strain evidence="2">ET15</strain>
        <strain evidence="1">ET37</strain>
    </source>
</reference>
<name>A0AAW7JKI4_9BACT</name>
<evidence type="ECO:0000313" key="2">
    <source>
        <dbReference type="EMBL" id="MDN0026259.1"/>
    </source>
</evidence>
<dbReference type="Proteomes" id="UP001167831">
    <property type="component" value="Unassembled WGS sequence"/>
</dbReference>
<dbReference type="RefSeq" id="WP_289825207.1">
    <property type="nucleotide sequence ID" value="NZ_JAUEIE010000005.1"/>
</dbReference>
<evidence type="ECO:0000313" key="1">
    <source>
        <dbReference type="EMBL" id="MDN0022704.1"/>
    </source>
</evidence>
<organism evidence="2 4">
    <name type="scientific">Leyella lascolaii</name>
    <dbReference type="NCBI Taxonomy" id="1776379"/>
    <lineage>
        <taxon>Bacteria</taxon>
        <taxon>Pseudomonadati</taxon>
        <taxon>Bacteroidota</taxon>
        <taxon>Bacteroidia</taxon>
        <taxon>Bacteroidales</taxon>
        <taxon>Prevotellaceae</taxon>
        <taxon>Leyella</taxon>
    </lineage>
</organism>
<dbReference type="EMBL" id="JAUEIE010000005">
    <property type="protein sequence ID" value="MDN0022704.1"/>
    <property type="molecule type" value="Genomic_DNA"/>
</dbReference>
<gene>
    <name evidence="1" type="ORF">QVN81_06655</name>
    <name evidence="2" type="ORF">QVN84_12140</name>
</gene>
<protein>
    <submittedName>
        <fullName evidence="2">Uncharacterized protein</fullName>
    </submittedName>
</protein>
<proteinExistence type="predicted"/>
<accession>A0AAW7JKI4</accession>
<evidence type="ECO:0000313" key="4">
    <source>
        <dbReference type="Proteomes" id="UP001168478"/>
    </source>
</evidence>
<comment type="caution">
    <text evidence="2">The sequence shown here is derived from an EMBL/GenBank/DDBJ whole genome shotgun (WGS) entry which is preliminary data.</text>
</comment>
<reference evidence="2" key="2">
    <citation type="submission" date="2023-08" db="EMBL/GenBank/DDBJ databases">
        <title>Identification and characterization of horizontal gene transfer across gut microbiota members of farm animals based on homology search.</title>
        <authorList>
            <person name="Schwarzerova J."/>
            <person name="Nykrynova M."/>
            <person name="Jureckova K."/>
            <person name="Cejkova D."/>
            <person name="Rychlik I."/>
        </authorList>
    </citation>
    <scope>NUCLEOTIDE SEQUENCE</scope>
    <source>
        <strain evidence="2">ET15</strain>
        <strain evidence="1">ET37</strain>
    </source>
</reference>